<name>A0A0H5QWQ3_9EUKA</name>
<organism evidence="1">
    <name type="scientific">Spongospora subterranea</name>
    <dbReference type="NCBI Taxonomy" id="70186"/>
    <lineage>
        <taxon>Eukaryota</taxon>
        <taxon>Sar</taxon>
        <taxon>Rhizaria</taxon>
        <taxon>Endomyxa</taxon>
        <taxon>Phytomyxea</taxon>
        <taxon>Plasmodiophorida</taxon>
        <taxon>Plasmodiophoridae</taxon>
        <taxon>Spongospora</taxon>
    </lineage>
</organism>
<protein>
    <submittedName>
        <fullName evidence="1">Uncharacterized protein</fullName>
    </submittedName>
</protein>
<proteinExistence type="predicted"/>
<dbReference type="EMBL" id="HACM01005898">
    <property type="protein sequence ID" value="CRZ06340.1"/>
    <property type="molecule type" value="Transcribed_RNA"/>
</dbReference>
<accession>A0A0H5QWQ3</accession>
<sequence>MNFLLTVVYSHVEKPQHMWGIMHSCRKDKARLLVDFHKFNSQLNLLSTKHNPLQLLFHLLTLNTSPWQPFLCSCFTASIFSFHKFCIHIETVISLSHFCNITNSQFTSNSITSTNN</sequence>
<evidence type="ECO:0000313" key="1">
    <source>
        <dbReference type="EMBL" id="CRZ06340.1"/>
    </source>
</evidence>
<dbReference type="AlphaFoldDB" id="A0A0H5QWQ3"/>
<reference evidence="1" key="1">
    <citation type="submission" date="2015-04" db="EMBL/GenBank/DDBJ databases">
        <title>The genome sequence of the plant pathogenic Rhizarian Plasmodiophora brassicae reveals insights in its biotrophic life cycle and the origin of chitin synthesis.</title>
        <authorList>
            <person name="Schwelm A."/>
            <person name="Fogelqvist J."/>
            <person name="Knaust A."/>
            <person name="Julke S."/>
            <person name="Lilja T."/>
            <person name="Dhandapani V."/>
            <person name="Bonilla-Rosso G."/>
            <person name="Karlsson M."/>
            <person name="Shevchenko A."/>
            <person name="Choi S.R."/>
            <person name="Kim H.G."/>
            <person name="Park J.Y."/>
            <person name="Lim Y.P."/>
            <person name="Ludwig-Muller J."/>
            <person name="Dixelius C."/>
        </authorList>
    </citation>
    <scope>NUCLEOTIDE SEQUENCE</scope>
    <source>
        <tissue evidence="1">Potato root galls</tissue>
    </source>
</reference>